<organism evidence="3 4">
    <name type="scientific">Ciona savignyi</name>
    <name type="common">Pacific transparent sea squirt</name>
    <dbReference type="NCBI Taxonomy" id="51511"/>
    <lineage>
        <taxon>Eukaryota</taxon>
        <taxon>Metazoa</taxon>
        <taxon>Chordata</taxon>
        <taxon>Tunicata</taxon>
        <taxon>Ascidiacea</taxon>
        <taxon>Phlebobranchia</taxon>
        <taxon>Cionidae</taxon>
        <taxon>Ciona</taxon>
    </lineage>
</organism>
<dbReference type="HOGENOM" id="CLU_2596160_0_0_1"/>
<evidence type="ECO:0000256" key="2">
    <source>
        <dbReference type="PROSITE-ProRule" id="PRU00124"/>
    </source>
</evidence>
<keyword evidence="1 2" id="KW-1015">Disulfide bond</keyword>
<feature type="disulfide bond" evidence="2">
    <location>
        <begin position="49"/>
        <end position="67"/>
    </location>
</feature>
<feature type="disulfide bond" evidence="2">
    <location>
        <begin position="42"/>
        <end position="54"/>
    </location>
</feature>
<evidence type="ECO:0000256" key="1">
    <source>
        <dbReference type="ARBA" id="ARBA00023157"/>
    </source>
</evidence>
<keyword evidence="4" id="KW-1185">Reference proteome</keyword>
<protein>
    <submittedName>
        <fullName evidence="3">Uncharacterized protein</fullName>
    </submittedName>
</protein>
<dbReference type="Gene3D" id="4.10.400.10">
    <property type="entry name" value="Low-density Lipoprotein Receptor"/>
    <property type="match status" value="1"/>
</dbReference>
<reference evidence="3" key="2">
    <citation type="submission" date="2025-08" db="UniProtKB">
        <authorList>
            <consortium name="Ensembl"/>
        </authorList>
    </citation>
    <scope>IDENTIFICATION</scope>
</reference>
<dbReference type="AlphaFoldDB" id="H2YW47"/>
<dbReference type="PROSITE" id="PS50068">
    <property type="entry name" value="LDLRA_2"/>
    <property type="match status" value="1"/>
</dbReference>
<dbReference type="SUPFAM" id="SSF57424">
    <property type="entry name" value="LDL receptor-like module"/>
    <property type="match status" value="1"/>
</dbReference>
<reference evidence="4" key="1">
    <citation type="submission" date="2003-08" db="EMBL/GenBank/DDBJ databases">
        <authorList>
            <person name="Birren B."/>
            <person name="Nusbaum C."/>
            <person name="Abebe A."/>
            <person name="Abouelleil A."/>
            <person name="Adekoya E."/>
            <person name="Ait-zahra M."/>
            <person name="Allen N."/>
            <person name="Allen T."/>
            <person name="An P."/>
            <person name="Anderson M."/>
            <person name="Anderson S."/>
            <person name="Arachchi H."/>
            <person name="Armbruster J."/>
            <person name="Bachantsang P."/>
            <person name="Baldwin J."/>
            <person name="Barry A."/>
            <person name="Bayul T."/>
            <person name="Blitshsteyn B."/>
            <person name="Bloom T."/>
            <person name="Blye J."/>
            <person name="Boguslavskiy L."/>
            <person name="Borowsky M."/>
            <person name="Boukhgalter B."/>
            <person name="Brunache A."/>
            <person name="Butler J."/>
            <person name="Calixte N."/>
            <person name="Calvo S."/>
            <person name="Camarata J."/>
            <person name="Campo K."/>
            <person name="Chang J."/>
            <person name="Cheshatsang Y."/>
            <person name="Citroen M."/>
            <person name="Collymore A."/>
            <person name="Considine T."/>
            <person name="Cook A."/>
            <person name="Cooke P."/>
            <person name="Corum B."/>
            <person name="Cuomo C."/>
            <person name="David R."/>
            <person name="Dawoe T."/>
            <person name="Degray S."/>
            <person name="Dodge S."/>
            <person name="Dooley K."/>
            <person name="Dorje P."/>
            <person name="Dorjee K."/>
            <person name="Dorris L."/>
            <person name="Duffey N."/>
            <person name="Dupes A."/>
            <person name="Elkins T."/>
            <person name="Engels R."/>
            <person name="Erickson J."/>
            <person name="Farina A."/>
            <person name="Faro S."/>
            <person name="Ferreira P."/>
            <person name="Fischer H."/>
            <person name="Fitzgerald M."/>
            <person name="Foley K."/>
            <person name="Gage D."/>
            <person name="Galagan J."/>
            <person name="Gearin G."/>
            <person name="Gnerre S."/>
            <person name="Gnirke A."/>
            <person name="Goyette A."/>
            <person name="Graham J."/>
            <person name="Grandbois E."/>
            <person name="Gyaltsen K."/>
            <person name="Hafez N."/>
            <person name="Hagopian D."/>
            <person name="Hagos B."/>
            <person name="Hall J."/>
            <person name="Hatcher B."/>
            <person name="Heller A."/>
            <person name="Higgins H."/>
            <person name="Honan T."/>
            <person name="Horn A."/>
            <person name="Houde N."/>
            <person name="Hughes L."/>
            <person name="Hulme W."/>
            <person name="Husby E."/>
            <person name="Iliev I."/>
            <person name="Jaffe D."/>
            <person name="Jones C."/>
            <person name="Kamal M."/>
            <person name="Kamat A."/>
            <person name="Kamvysselis M."/>
            <person name="Karlsson E."/>
            <person name="Kells C."/>
            <person name="Kieu A."/>
            <person name="Kisner P."/>
            <person name="Kodira C."/>
            <person name="Kulbokas E."/>
            <person name="Labutti K."/>
            <person name="Lama D."/>
            <person name="Landers T."/>
            <person name="Leger J."/>
            <person name="Levine S."/>
            <person name="Lewis D."/>
            <person name="Lewis T."/>
            <person name="Lindblad-toh K."/>
            <person name="Liu X."/>
            <person name="Lokyitsang T."/>
            <person name="Lokyitsang Y."/>
            <person name="Lucien O."/>
            <person name="Lui A."/>
            <person name="Ma L.J."/>
            <person name="Mabbitt R."/>
            <person name="Macdonald J."/>
            <person name="Maclean C."/>
            <person name="Major J."/>
            <person name="Manning J."/>
            <person name="Marabella R."/>
            <person name="Maru K."/>
            <person name="Matthews C."/>
            <person name="Mauceli E."/>
            <person name="Mccarthy M."/>
            <person name="Mcdonough S."/>
            <person name="Mcghee T."/>
            <person name="Meldrim J."/>
            <person name="Meneus L."/>
            <person name="Mesirov J."/>
            <person name="Mihalev A."/>
            <person name="Mihova T."/>
            <person name="Mikkelsen T."/>
            <person name="Mlenga V."/>
            <person name="Moru K."/>
            <person name="Mozes J."/>
            <person name="Mulrain L."/>
            <person name="Munson G."/>
            <person name="Naylor J."/>
            <person name="Newes C."/>
            <person name="Nguyen C."/>
            <person name="Nguyen N."/>
            <person name="Nguyen T."/>
            <person name="Nicol R."/>
            <person name="Nielsen C."/>
            <person name="Nizzari M."/>
            <person name="Norbu C."/>
            <person name="Norbu N."/>
            <person name="O'donnell P."/>
            <person name="Okoawo O."/>
            <person name="O'leary S."/>
            <person name="Omotosho B."/>
            <person name="O'neill K."/>
            <person name="Osman S."/>
            <person name="Parker S."/>
            <person name="Perrin D."/>
            <person name="Phunkhang P."/>
            <person name="Piqani B."/>
            <person name="Purcell S."/>
            <person name="Rachupka T."/>
            <person name="Ramasamy U."/>
            <person name="Rameau R."/>
            <person name="Ray V."/>
            <person name="Raymond C."/>
            <person name="Retta R."/>
            <person name="Richardson S."/>
            <person name="Rise C."/>
            <person name="Rodriguez J."/>
            <person name="Rogers J."/>
            <person name="Rogov P."/>
            <person name="Rutman M."/>
            <person name="Schupbach R."/>
            <person name="Seaman C."/>
            <person name="Settipalli S."/>
            <person name="Sharpe T."/>
            <person name="Sheridan J."/>
            <person name="Sherpa N."/>
            <person name="Shi J."/>
            <person name="Smirnov S."/>
            <person name="Smith C."/>
            <person name="Sougnez C."/>
            <person name="Spencer B."/>
            <person name="Stalker J."/>
            <person name="Stange-thomann N."/>
            <person name="Stavropoulos S."/>
            <person name="Stetson K."/>
            <person name="Stone C."/>
            <person name="Stone S."/>
            <person name="Stubbs M."/>
            <person name="Talamas J."/>
            <person name="Tchuinga P."/>
            <person name="Tenzing P."/>
            <person name="Tesfaye S."/>
            <person name="Theodore J."/>
            <person name="Thoulutsang Y."/>
            <person name="Topham K."/>
            <person name="Towey S."/>
            <person name="Tsamla T."/>
            <person name="Tsomo N."/>
            <person name="Vallee D."/>
            <person name="Vassiliev H."/>
            <person name="Venkataraman V."/>
            <person name="Vinson J."/>
            <person name="Vo A."/>
            <person name="Wade C."/>
            <person name="Wang S."/>
            <person name="Wangchuk T."/>
            <person name="Wangdi T."/>
            <person name="Whittaker C."/>
            <person name="Wilkinson J."/>
            <person name="Wu Y."/>
            <person name="Wyman D."/>
            <person name="Yadav S."/>
            <person name="Yang S."/>
            <person name="Yang X."/>
            <person name="Yeager S."/>
            <person name="Yee E."/>
            <person name="Young G."/>
            <person name="Zainoun J."/>
            <person name="Zembeck L."/>
            <person name="Zimmer A."/>
            <person name="Zody M."/>
            <person name="Lander E."/>
        </authorList>
    </citation>
    <scope>NUCLEOTIDE SEQUENCE [LARGE SCALE GENOMIC DNA]</scope>
</reference>
<dbReference type="Proteomes" id="UP000007875">
    <property type="component" value="Unassembled WGS sequence"/>
</dbReference>
<sequence length="80" mass="8194">MLAQACSSDDAFEDLEADTVGPGSQSASENQNLLRSLPAGSCTDGRIACLSSECIFPASVCDGFNDCVDGSDEVNCTIAP</sequence>
<evidence type="ECO:0000313" key="3">
    <source>
        <dbReference type="Ensembl" id="ENSCSAVP00000009558.1"/>
    </source>
</evidence>
<name>H2YW47_CIOSA</name>
<reference evidence="3" key="3">
    <citation type="submission" date="2025-09" db="UniProtKB">
        <authorList>
            <consortium name="Ensembl"/>
        </authorList>
    </citation>
    <scope>IDENTIFICATION</scope>
</reference>
<proteinExistence type="predicted"/>
<dbReference type="PROSITE" id="PS01209">
    <property type="entry name" value="LDLRA_1"/>
    <property type="match status" value="1"/>
</dbReference>
<accession>H2YW47</accession>
<dbReference type="InParanoid" id="H2YW47"/>
<dbReference type="SMART" id="SM00192">
    <property type="entry name" value="LDLa"/>
    <property type="match status" value="1"/>
</dbReference>
<feature type="disulfide bond" evidence="2">
    <location>
        <begin position="61"/>
        <end position="76"/>
    </location>
</feature>
<dbReference type="InterPro" id="IPR023415">
    <property type="entry name" value="LDLR_class-A_CS"/>
</dbReference>
<evidence type="ECO:0000313" key="4">
    <source>
        <dbReference type="Proteomes" id="UP000007875"/>
    </source>
</evidence>
<dbReference type="Pfam" id="PF00057">
    <property type="entry name" value="Ldl_recept_a"/>
    <property type="match status" value="1"/>
</dbReference>
<dbReference type="Ensembl" id="ENSCSAVT00000009675.1">
    <property type="protein sequence ID" value="ENSCSAVP00000009558.1"/>
    <property type="gene ID" value="ENSCSAVG00000005609.1"/>
</dbReference>
<dbReference type="InterPro" id="IPR036055">
    <property type="entry name" value="LDL_receptor-like_sf"/>
</dbReference>
<dbReference type="CDD" id="cd00112">
    <property type="entry name" value="LDLa"/>
    <property type="match status" value="1"/>
</dbReference>
<dbReference type="InterPro" id="IPR002172">
    <property type="entry name" value="LDrepeatLR_classA_rpt"/>
</dbReference>